<dbReference type="GO" id="GO:0032933">
    <property type="term" value="P:SREBP signaling pathway"/>
    <property type="evidence" value="ECO:0007669"/>
    <property type="project" value="EnsemblFungi"/>
</dbReference>
<dbReference type="HOGENOM" id="CLU_057574_2_1_1"/>
<dbReference type="GO" id="GO:0044695">
    <property type="term" value="C:Dsc E3 ubiquitin ligase complex"/>
    <property type="evidence" value="ECO:0007669"/>
    <property type="project" value="EnsemblFungi"/>
</dbReference>
<proteinExistence type="predicted"/>
<dbReference type="InterPro" id="IPR035952">
    <property type="entry name" value="Rhomboid-like_sf"/>
</dbReference>
<dbReference type="OrthoDB" id="272778at2759"/>
<evidence type="ECO:0000256" key="5">
    <source>
        <dbReference type="SAM" id="MobiDB-lite"/>
    </source>
</evidence>
<evidence type="ECO:0000256" key="2">
    <source>
        <dbReference type="ARBA" id="ARBA00022692"/>
    </source>
</evidence>
<evidence type="ECO:0000313" key="7">
    <source>
        <dbReference type="EMBL" id="EEB08167.1"/>
    </source>
</evidence>
<evidence type="ECO:0000256" key="1">
    <source>
        <dbReference type="ARBA" id="ARBA00004141"/>
    </source>
</evidence>
<dbReference type="GO" id="GO:0043130">
    <property type="term" value="F:ubiquitin binding"/>
    <property type="evidence" value="ECO:0007669"/>
    <property type="project" value="EnsemblFungi"/>
</dbReference>
<comment type="subcellular location">
    <subcellularLocation>
        <location evidence="1">Membrane</location>
        <topology evidence="1">Multi-pass membrane protein</topology>
    </subcellularLocation>
</comment>
<dbReference type="OMA" id="RYRQFWR"/>
<dbReference type="Proteomes" id="UP000001744">
    <property type="component" value="Unassembled WGS sequence"/>
</dbReference>
<evidence type="ECO:0000256" key="3">
    <source>
        <dbReference type="ARBA" id="ARBA00022989"/>
    </source>
</evidence>
<dbReference type="RefSeq" id="XP_002174460.1">
    <property type="nucleotide sequence ID" value="XM_002174424.1"/>
</dbReference>
<keyword evidence="9" id="KW-1185">Reference proteome</keyword>
<feature type="transmembrane region" description="Helical" evidence="6">
    <location>
        <begin position="126"/>
        <end position="150"/>
    </location>
</feature>
<dbReference type="STRING" id="402676.B6K3W0"/>
<organism evidence="7 9">
    <name type="scientific">Schizosaccharomyces japonicus (strain yFS275 / FY16936)</name>
    <name type="common">Fission yeast</name>
    <dbReference type="NCBI Taxonomy" id="402676"/>
    <lineage>
        <taxon>Eukaryota</taxon>
        <taxon>Fungi</taxon>
        <taxon>Dikarya</taxon>
        <taxon>Ascomycota</taxon>
        <taxon>Taphrinomycotina</taxon>
        <taxon>Schizosaccharomycetes</taxon>
        <taxon>Schizosaccharomycetales</taxon>
        <taxon>Schizosaccharomycetaceae</taxon>
        <taxon>Schizosaccharomyces</taxon>
    </lineage>
</organism>
<evidence type="ECO:0000313" key="9">
    <source>
        <dbReference type="Proteomes" id="UP000001744"/>
    </source>
</evidence>
<dbReference type="GeneID" id="7052471"/>
<sequence>MLGDNGLPNFPVVKRLILGIISTSVLVGIFELKSYLHINFRLHFIKYHQYWRLLLWQAAYWNSSEVFNAMFILYQSRDVEKIFGSAKFASYCILACVTGAIMTPVVASLTLVPLGVLEQIRPGPTFMVFAVLYQYFRIVPSTVVVHMLGLNISDKLALYPSAIGLALAYPSSTLLNAFLGWSFGMLWSQGLVLGHQWRLSAWITDKFVAKPHAYVRPINTIESQAAPAPNPSATGVAFANRTPSANEPARGPGSFFSGNATAAPGAASFDQSVEALQQIMQVSREEATRALQRAGDLHGAVLDLLNERNA</sequence>
<name>B6K3W0_SCHJY</name>
<keyword evidence="2 6" id="KW-0812">Transmembrane</keyword>
<feature type="transmembrane region" description="Helical" evidence="6">
    <location>
        <begin position="88"/>
        <end position="114"/>
    </location>
</feature>
<dbReference type="GO" id="GO:0031625">
    <property type="term" value="F:ubiquitin protein ligase binding"/>
    <property type="evidence" value="ECO:0007669"/>
    <property type="project" value="EnsemblFungi"/>
</dbReference>
<protein>
    <submittedName>
        <fullName evidence="7">UBA domain-containing protein Ucp14</fullName>
    </submittedName>
</protein>
<dbReference type="JaponicusDB" id="SJAG_03302">
    <property type="gene designation" value="dsc2"/>
</dbReference>
<feature type="transmembrane region" description="Helical" evidence="6">
    <location>
        <begin position="12"/>
        <end position="32"/>
    </location>
</feature>
<dbReference type="SUPFAM" id="SSF144091">
    <property type="entry name" value="Rhomboid-like"/>
    <property type="match status" value="1"/>
</dbReference>
<reference evidence="7 9" key="1">
    <citation type="journal article" date="2011" name="Science">
        <title>Comparative functional genomics of the fission yeasts.</title>
        <authorList>
            <person name="Rhind N."/>
            <person name="Chen Z."/>
            <person name="Yassour M."/>
            <person name="Thompson D.A."/>
            <person name="Haas B.J."/>
            <person name="Habib N."/>
            <person name="Wapinski I."/>
            <person name="Roy S."/>
            <person name="Lin M.F."/>
            <person name="Heiman D.I."/>
            <person name="Young S.K."/>
            <person name="Furuya K."/>
            <person name="Guo Y."/>
            <person name="Pidoux A."/>
            <person name="Chen H.M."/>
            <person name="Robbertse B."/>
            <person name="Goldberg J.M."/>
            <person name="Aoki K."/>
            <person name="Bayne E.H."/>
            <person name="Berlin A.M."/>
            <person name="Desjardins C.A."/>
            <person name="Dobbs E."/>
            <person name="Dukaj L."/>
            <person name="Fan L."/>
            <person name="FitzGerald M.G."/>
            <person name="French C."/>
            <person name="Gujja S."/>
            <person name="Hansen K."/>
            <person name="Keifenheim D."/>
            <person name="Levin J.Z."/>
            <person name="Mosher R.A."/>
            <person name="Mueller C.A."/>
            <person name="Pfiffner J."/>
            <person name="Priest M."/>
            <person name="Russ C."/>
            <person name="Smialowska A."/>
            <person name="Swoboda P."/>
            <person name="Sykes S.M."/>
            <person name="Vaughn M."/>
            <person name="Vengrova S."/>
            <person name="Yoder R."/>
            <person name="Zeng Q."/>
            <person name="Allshire R."/>
            <person name="Baulcombe D."/>
            <person name="Birren B.W."/>
            <person name="Brown W."/>
            <person name="Ekwall K."/>
            <person name="Kellis M."/>
            <person name="Leatherwood J."/>
            <person name="Levin H."/>
            <person name="Margalit H."/>
            <person name="Martienssen R."/>
            <person name="Nieduszynski C.A."/>
            <person name="Spatafora J.W."/>
            <person name="Friedman N."/>
            <person name="Dalgaard J.Z."/>
            <person name="Baumann P."/>
            <person name="Niki H."/>
            <person name="Regev A."/>
            <person name="Nusbaum C."/>
        </authorList>
    </citation>
    <scope>NUCLEOTIDE SEQUENCE [LARGE SCALE GENOMIC DNA]</scope>
    <source>
        <strain evidence="9">yFS275 / FY16936</strain>
    </source>
</reference>
<dbReference type="VEuPathDB" id="FungiDB:SJAG_03302"/>
<feature type="region of interest" description="Disordered" evidence="5">
    <location>
        <begin position="225"/>
        <end position="257"/>
    </location>
</feature>
<keyword evidence="3 6" id="KW-1133">Transmembrane helix</keyword>
<feature type="transmembrane region" description="Helical" evidence="6">
    <location>
        <begin position="156"/>
        <end position="179"/>
    </location>
</feature>
<dbReference type="GO" id="GO:0000139">
    <property type="term" value="C:Golgi membrane"/>
    <property type="evidence" value="ECO:0007669"/>
    <property type="project" value="EnsemblFungi"/>
</dbReference>
<dbReference type="eggNOG" id="KOG4463">
    <property type="taxonomic scope" value="Eukaryota"/>
</dbReference>
<evidence type="ECO:0000313" key="8">
    <source>
        <dbReference type="JaponicusDB" id="SJAG_03302"/>
    </source>
</evidence>
<evidence type="ECO:0000256" key="6">
    <source>
        <dbReference type="SAM" id="Phobius"/>
    </source>
</evidence>
<accession>B6K3W0</accession>
<gene>
    <name evidence="8" type="primary">dsc2</name>
    <name evidence="7" type="ORF">SJAG_03302</name>
</gene>
<keyword evidence="4 6" id="KW-0472">Membrane</keyword>
<dbReference type="AlphaFoldDB" id="B6K3W0"/>
<evidence type="ECO:0000256" key="4">
    <source>
        <dbReference type="ARBA" id="ARBA00023136"/>
    </source>
</evidence>
<dbReference type="EMBL" id="KE651167">
    <property type="protein sequence ID" value="EEB08167.1"/>
    <property type="molecule type" value="Genomic_DNA"/>
</dbReference>